<dbReference type="InterPro" id="IPR036890">
    <property type="entry name" value="HATPase_C_sf"/>
</dbReference>
<evidence type="ECO:0000256" key="4">
    <source>
        <dbReference type="ARBA" id="ARBA00022741"/>
    </source>
</evidence>
<evidence type="ECO:0000259" key="8">
    <source>
        <dbReference type="PROSITE" id="PS50109"/>
    </source>
</evidence>
<protein>
    <recommendedName>
        <fullName evidence="2">histidine kinase</fullName>
        <ecNumber evidence="2">2.7.13.3</ecNumber>
    </recommendedName>
</protein>
<keyword evidence="6" id="KW-0067">ATP-binding</keyword>
<evidence type="ECO:0000256" key="6">
    <source>
        <dbReference type="ARBA" id="ARBA00022840"/>
    </source>
</evidence>
<dbReference type="GO" id="GO:0005524">
    <property type="term" value="F:ATP binding"/>
    <property type="evidence" value="ECO:0007669"/>
    <property type="project" value="UniProtKB-KW"/>
</dbReference>
<dbReference type="OrthoDB" id="568844at2"/>
<evidence type="ECO:0000256" key="5">
    <source>
        <dbReference type="ARBA" id="ARBA00022777"/>
    </source>
</evidence>
<dbReference type="EMBL" id="CP021106">
    <property type="protein sequence ID" value="ARO87158.1"/>
    <property type="molecule type" value="Genomic_DNA"/>
</dbReference>
<dbReference type="RefSeq" id="WP_081607219.1">
    <property type="nucleotide sequence ID" value="NZ_CP021106.3"/>
</dbReference>
<dbReference type="InterPro" id="IPR036097">
    <property type="entry name" value="HisK_dim/P_sf"/>
</dbReference>
<organism evidence="9 10">
    <name type="scientific">Nitrosospira lacus</name>
    <dbReference type="NCBI Taxonomy" id="1288494"/>
    <lineage>
        <taxon>Bacteria</taxon>
        <taxon>Pseudomonadati</taxon>
        <taxon>Pseudomonadota</taxon>
        <taxon>Betaproteobacteria</taxon>
        <taxon>Nitrosomonadales</taxon>
        <taxon>Nitrosomonadaceae</taxon>
        <taxon>Nitrosospira</taxon>
    </lineage>
</organism>
<dbReference type="Proteomes" id="UP000012179">
    <property type="component" value="Chromosome"/>
</dbReference>
<comment type="catalytic activity">
    <reaction evidence="1">
        <text>ATP + protein L-histidine = ADP + protein N-phospho-L-histidine.</text>
        <dbReference type="EC" id="2.7.13.3"/>
    </reaction>
</comment>
<accession>A0A1W6SMW1</accession>
<dbReference type="InterPro" id="IPR004358">
    <property type="entry name" value="Sig_transdc_His_kin-like_C"/>
</dbReference>
<dbReference type="AlphaFoldDB" id="A0A1W6SMW1"/>
<dbReference type="Gene3D" id="3.30.565.10">
    <property type="entry name" value="Histidine kinase-like ATPase, C-terminal domain"/>
    <property type="match status" value="1"/>
</dbReference>
<dbReference type="InterPro" id="IPR005467">
    <property type="entry name" value="His_kinase_dom"/>
</dbReference>
<dbReference type="PANTHER" id="PTHR42878:SF7">
    <property type="entry name" value="SENSOR HISTIDINE KINASE GLRK"/>
    <property type="match status" value="1"/>
</dbReference>
<keyword evidence="5 9" id="KW-0418">Kinase</keyword>
<keyword evidence="4" id="KW-0547">Nucleotide-binding</keyword>
<dbReference type="GO" id="GO:0007234">
    <property type="term" value="P:osmosensory signaling via phosphorelay pathway"/>
    <property type="evidence" value="ECO:0007669"/>
    <property type="project" value="TreeGrafter"/>
</dbReference>
<dbReference type="InterPro" id="IPR050351">
    <property type="entry name" value="BphY/WalK/GraS-like"/>
</dbReference>
<dbReference type="Pfam" id="PF14361">
    <property type="entry name" value="RsbRD_N"/>
    <property type="match status" value="1"/>
</dbReference>
<keyword evidence="10" id="KW-1185">Reference proteome</keyword>
<reference evidence="9 10" key="1">
    <citation type="journal article" date="2015" name="Int. J. Syst. Evol. Microbiol.">
        <title>Nitrosospira lacus sp. nov., a psychrotolerant, ammonia-oxidizing bacterium from sandy lake sediment.</title>
        <authorList>
            <person name="Urakawa H."/>
            <person name="Garcia J.C."/>
            <person name="Nielsen J.L."/>
            <person name="Le V.Q."/>
            <person name="Kozlowski J.A."/>
            <person name="Stein L.Y."/>
            <person name="Lim C.K."/>
            <person name="Pommerening-Roser A."/>
            <person name="Martens-Habbena W."/>
            <person name="Stahl D.A."/>
            <person name="Klotz M.G."/>
        </authorList>
    </citation>
    <scope>NUCLEOTIDE SEQUENCE [LARGE SCALE GENOMIC DNA]</scope>
    <source>
        <strain evidence="9 10">APG3</strain>
    </source>
</reference>
<dbReference type="eggNOG" id="COG4251">
    <property type="taxonomic scope" value="Bacteria"/>
</dbReference>
<dbReference type="KEGG" id="nlc:EBAPG3_004900"/>
<dbReference type="PRINTS" id="PR00344">
    <property type="entry name" value="BCTRLSENSOR"/>
</dbReference>
<dbReference type="Gene3D" id="1.10.490.70">
    <property type="entry name" value="Histidine kinase N-terminal domain"/>
    <property type="match status" value="1"/>
</dbReference>
<dbReference type="EC" id="2.7.13.3" evidence="2"/>
<proteinExistence type="predicted"/>
<name>A0A1W6SMW1_9PROT</name>
<evidence type="ECO:0000313" key="9">
    <source>
        <dbReference type="EMBL" id="ARO87158.1"/>
    </source>
</evidence>
<dbReference type="GO" id="GO:0030295">
    <property type="term" value="F:protein kinase activator activity"/>
    <property type="evidence" value="ECO:0007669"/>
    <property type="project" value="TreeGrafter"/>
</dbReference>
<keyword evidence="3" id="KW-0808">Transferase</keyword>
<dbReference type="InterPro" id="IPR003594">
    <property type="entry name" value="HATPase_dom"/>
</dbReference>
<evidence type="ECO:0000256" key="3">
    <source>
        <dbReference type="ARBA" id="ARBA00022679"/>
    </source>
</evidence>
<dbReference type="SMART" id="SM00387">
    <property type="entry name" value="HATPase_c"/>
    <property type="match status" value="1"/>
</dbReference>
<dbReference type="SUPFAM" id="SSF47384">
    <property type="entry name" value="Homodimeric domain of signal transducing histidine kinase"/>
    <property type="match status" value="1"/>
</dbReference>
<dbReference type="SUPFAM" id="SSF55874">
    <property type="entry name" value="ATPase domain of HSP90 chaperone/DNA topoisomerase II/histidine kinase"/>
    <property type="match status" value="1"/>
</dbReference>
<dbReference type="GO" id="GO:0000155">
    <property type="term" value="F:phosphorelay sensor kinase activity"/>
    <property type="evidence" value="ECO:0007669"/>
    <property type="project" value="InterPro"/>
</dbReference>
<evidence type="ECO:0000256" key="7">
    <source>
        <dbReference type="ARBA" id="ARBA00023012"/>
    </source>
</evidence>
<dbReference type="GO" id="GO:0000156">
    <property type="term" value="F:phosphorelay response regulator activity"/>
    <property type="evidence" value="ECO:0007669"/>
    <property type="project" value="TreeGrafter"/>
</dbReference>
<dbReference type="InterPro" id="IPR025751">
    <property type="entry name" value="RsbRD_N_dom"/>
</dbReference>
<feature type="domain" description="Histidine kinase" evidence="8">
    <location>
        <begin position="167"/>
        <end position="386"/>
    </location>
</feature>
<keyword evidence="7" id="KW-0902">Two-component regulatory system</keyword>
<evidence type="ECO:0000256" key="2">
    <source>
        <dbReference type="ARBA" id="ARBA00012438"/>
    </source>
</evidence>
<dbReference type="PANTHER" id="PTHR42878">
    <property type="entry name" value="TWO-COMPONENT HISTIDINE KINASE"/>
    <property type="match status" value="1"/>
</dbReference>
<evidence type="ECO:0000256" key="1">
    <source>
        <dbReference type="ARBA" id="ARBA00000085"/>
    </source>
</evidence>
<dbReference type="PROSITE" id="PS50109">
    <property type="entry name" value="HIS_KIN"/>
    <property type="match status" value="1"/>
</dbReference>
<evidence type="ECO:0000313" key="10">
    <source>
        <dbReference type="Proteomes" id="UP000012179"/>
    </source>
</evidence>
<sequence length="398" mass="44030">MSTEDLTLDLLAYHAFPLLASALRLRKDAIVRAWEAAVVQTLPAADALTLQNLRNSIPLILEEIIDAFASDKPSTTRDLVEGSKMHGESRFQENYNIRELVVEYRLLRRVIIEQVTEAMEEQLDLRSNIALNMAVDTALQSGVIRFIEHLQQQNRTSTEVQAKYLSFLSHDLRNHLHHAMLHVQLLARRLTQVPEFADSVADLESVKRAILQTTAGMDRLLQSEQLRKEPVHHTAEPVDLNLLLSEIASQFAPEVRSKGVTLNLDAPDGAQAISDTGLLTLVLQNLLGNAVKYSSGGEIKVLARNDANSENIEWVLSVSDQGPGIAPENLCHLFEAFRRGDTYGQPGVGLGLAIASEATRLLGGKLEVESEAGVGSTFRLMLPKKDKDHDQNMTQVKS</sequence>
<dbReference type="Pfam" id="PF02518">
    <property type="entry name" value="HATPase_c"/>
    <property type="match status" value="1"/>
</dbReference>
<gene>
    <name evidence="9" type="ORF">EBAPG3_004900</name>
</gene>